<proteinExistence type="predicted"/>
<evidence type="ECO:0000313" key="1">
    <source>
        <dbReference type="EMBL" id="OWZ17307.1"/>
    </source>
</evidence>
<evidence type="ECO:0000313" key="2">
    <source>
        <dbReference type="Proteomes" id="UP000198211"/>
    </source>
</evidence>
<dbReference type="AlphaFoldDB" id="A0A225WJX9"/>
<protein>
    <recommendedName>
        <fullName evidence="3">Aspartic protease</fullName>
    </recommendedName>
</protein>
<sequence>MTRVKMNVVYVVNVWLANFGEDLEVLLGMDVMHATGIRSYMRNGLVRMPDEEMVVMCTGPNLERVGLDVPHAVVRIQYGHTNPEREAVWAGQGDRRATKIVYQARSWSVAIKVVSVSNYSVWIDMKTPLSRIVQHGSFPQAVRFVGLEYADIVNGRP</sequence>
<evidence type="ECO:0008006" key="3">
    <source>
        <dbReference type="Google" id="ProtNLM"/>
    </source>
</evidence>
<dbReference type="EMBL" id="NBNE01000776">
    <property type="protein sequence ID" value="OWZ17307.1"/>
    <property type="molecule type" value="Genomic_DNA"/>
</dbReference>
<comment type="caution">
    <text evidence="1">The sequence shown here is derived from an EMBL/GenBank/DDBJ whole genome shotgun (WGS) entry which is preliminary data.</text>
</comment>
<keyword evidence="2" id="KW-1185">Reference proteome</keyword>
<accession>A0A225WJX9</accession>
<gene>
    <name evidence="1" type="ORF">PHMEG_0008765</name>
</gene>
<dbReference type="Proteomes" id="UP000198211">
    <property type="component" value="Unassembled WGS sequence"/>
</dbReference>
<name>A0A225WJX9_9STRA</name>
<reference evidence="2" key="1">
    <citation type="submission" date="2017-03" db="EMBL/GenBank/DDBJ databases">
        <title>Phytopthora megakarya and P. palmivora, two closely related causual agents of cacao black pod achieved similar genome size and gene model numbers by different mechanisms.</title>
        <authorList>
            <person name="Ali S."/>
            <person name="Shao J."/>
            <person name="Larry D.J."/>
            <person name="Kronmiller B."/>
            <person name="Shen D."/>
            <person name="Strem M.D."/>
            <person name="Melnick R.L."/>
            <person name="Guiltinan M.J."/>
            <person name="Tyler B.M."/>
            <person name="Meinhardt L.W."/>
            <person name="Bailey B.A."/>
        </authorList>
    </citation>
    <scope>NUCLEOTIDE SEQUENCE [LARGE SCALE GENOMIC DNA]</scope>
    <source>
        <strain evidence="2">zdho120</strain>
    </source>
</reference>
<dbReference type="OrthoDB" id="128412at2759"/>
<organism evidence="1 2">
    <name type="scientific">Phytophthora megakarya</name>
    <dbReference type="NCBI Taxonomy" id="4795"/>
    <lineage>
        <taxon>Eukaryota</taxon>
        <taxon>Sar</taxon>
        <taxon>Stramenopiles</taxon>
        <taxon>Oomycota</taxon>
        <taxon>Peronosporomycetes</taxon>
        <taxon>Peronosporales</taxon>
        <taxon>Peronosporaceae</taxon>
        <taxon>Phytophthora</taxon>
    </lineage>
</organism>